<name>A0A166WI01_ECOLX</name>
<accession>A0A166WI01</accession>
<sequence>MATQTEVARHLSLTDRQLRRLQKLPGAPVSNKRGHHDLDAWRDFYISYLRRSKNDVSDGDSEEDYEEKLLIARWKLTEEQAIAQQLKNQVTEGRLIDSGFCVFALSKLAMALSSTLDSIPLSMQRQFPDLTPRHIDYLKTLIAKGANQCARAGDKLPELLDEYIRTTVE</sequence>
<dbReference type="AlphaFoldDB" id="A0A166WI01"/>
<proteinExistence type="predicted"/>
<dbReference type="Pfam" id="PF07471">
    <property type="entry name" value="Phage_Nu1"/>
    <property type="match status" value="1"/>
</dbReference>
<protein>
    <submittedName>
        <fullName evidence="1">Terminase</fullName>
    </submittedName>
</protein>
<dbReference type="InterPro" id="IPR010906">
    <property type="entry name" value="Phage_lambda_Nu1_terminase-ssu"/>
</dbReference>
<dbReference type="Proteomes" id="UP000531916">
    <property type="component" value="Unassembled WGS sequence"/>
</dbReference>
<organism evidence="1 2">
    <name type="scientific">Escherichia coli</name>
    <dbReference type="NCBI Taxonomy" id="562"/>
    <lineage>
        <taxon>Bacteria</taxon>
        <taxon>Pseudomonadati</taxon>
        <taxon>Pseudomonadota</taxon>
        <taxon>Gammaproteobacteria</taxon>
        <taxon>Enterobacterales</taxon>
        <taxon>Enterobacteriaceae</taxon>
        <taxon>Escherichia</taxon>
    </lineage>
</organism>
<gene>
    <name evidence="1" type="ORF">E5H86_26310</name>
</gene>
<dbReference type="EMBL" id="AASEPP010000079">
    <property type="protein sequence ID" value="EFC2249224.1"/>
    <property type="molecule type" value="Genomic_DNA"/>
</dbReference>
<evidence type="ECO:0000313" key="2">
    <source>
        <dbReference type="Proteomes" id="UP000531916"/>
    </source>
</evidence>
<comment type="caution">
    <text evidence="1">The sequence shown here is derived from an EMBL/GenBank/DDBJ whole genome shotgun (WGS) entry which is preliminary data.</text>
</comment>
<evidence type="ECO:0000313" key="1">
    <source>
        <dbReference type="EMBL" id="EFC2249224.1"/>
    </source>
</evidence>
<dbReference type="RefSeq" id="WP_061352122.1">
    <property type="nucleotide sequence ID" value="NZ_JXUH01000181.1"/>
</dbReference>
<reference evidence="1 2" key="1">
    <citation type="submission" date="2019-04" db="EMBL/GenBank/DDBJ databases">
        <authorList>
            <consortium name="NARMS: The National Antimicrobial Resistance Monitoring System"/>
        </authorList>
    </citation>
    <scope>NUCLEOTIDE SEQUENCE [LARGE SCALE GENOMIC DNA]</scope>
    <source>
        <strain evidence="1 2">FSIS11919500</strain>
    </source>
</reference>